<reference evidence="3" key="3">
    <citation type="submission" date="2025-09" db="UniProtKB">
        <authorList>
            <consortium name="Ensembl"/>
        </authorList>
    </citation>
    <scope>IDENTIFICATION</scope>
</reference>
<dbReference type="GeneTree" id="ENSGT00930000151032"/>
<evidence type="ECO:0000313" key="3">
    <source>
        <dbReference type="Ensembl" id="ENSCSAVP00000011965.1"/>
    </source>
</evidence>
<dbReference type="Proteomes" id="UP000007875">
    <property type="component" value="Unassembled WGS sequence"/>
</dbReference>
<feature type="chain" id="PRO_5003578732" description="FERM domain-containing protein" evidence="1">
    <location>
        <begin position="19"/>
        <end position="230"/>
    </location>
</feature>
<dbReference type="InterPro" id="IPR011993">
    <property type="entry name" value="PH-like_dom_sf"/>
</dbReference>
<dbReference type="Pfam" id="PF00373">
    <property type="entry name" value="FERM_M"/>
    <property type="match status" value="1"/>
</dbReference>
<reference evidence="3" key="2">
    <citation type="submission" date="2025-08" db="UniProtKB">
        <authorList>
            <consortium name="Ensembl"/>
        </authorList>
    </citation>
    <scope>IDENTIFICATION</scope>
</reference>
<dbReference type="InterPro" id="IPR051567">
    <property type="entry name" value="Unconventional_Myosin_ATPase"/>
</dbReference>
<dbReference type="Gene3D" id="2.30.29.30">
    <property type="entry name" value="Pleckstrin-homology domain (PH domain)/Phosphotyrosine-binding domain (PTB)"/>
    <property type="match status" value="1"/>
</dbReference>
<accession>H2Z303</accession>
<evidence type="ECO:0000313" key="4">
    <source>
        <dbReference type="Proteomes" id="UP000007875"/>
    </source>
</evidence>
<dbReference type="GO" id="GO:0005737">
    <property type="term" value="C:cytoplasm"/>
    <property type="evidence" value="ECO:0007669"/>
    <property type="project" value="UniProtKB-SubCell"/>
</dbReference>
<dbReference type="PANTHER" id="PTHR22692">
    <property type="entry name" value="MYOSIN VII, XV"/>
    <property type="match status" value="1"/>
</dbReference>
<dbReference type="CDD" id="cd14473">
    <property type="entry name" value="FERM_B-lobe"/>
    <property type="match status" value="1"/>
</dbReference>
<reference evidence="4" key="1">
    <citation type="submission" date="2003-08" db="EMBL/GenBank/DDBJ databases">
        <authorList>
            <person name="Birren B."/>
            <person name="Nusbaum C."/>
            <person name="Abebe A."/>
            <person name="Abouelleil A."/>
            <person name="Adekoya E."/>
            <person name="Ait-zahra M."/>
            <person name="Allen N."/>
            <person name="Allen T."/>
            <person name="An P."/>
            <person name="Anderson M."/>
            <person name="Anderson S."/>
            <person name="Arachchi H."/>
            <person name="Armbruster J."/>
            <person name="Bachantsang P."/>
            <person name="Baldwin J."/>
            <person name="Barry A."/>
            <person name="Bayul T."/>
            <person name="Blitshsteyn B."/>
            <person name="Bloom T."/>
            <person name="Blye J."/>
            <person name="Boguslavskiy L."/>
            <person name="Borowsky M."/>
            <person name="Boukhgalter B."/>
            <person name="Brunache A."/>
            <person name="Butler J."/>
            <person name="Calixte N."/>
            <person name="Calvo S."/>
            <person name="Camarata J."/>
            <person name="Campo K."/>
            <person name="Chang J."/>
            <person name="Cheshatsang Y."/>
            <person name="Citroen M."/>
            <person name="Collymore A."/>
            <person name="Considine T."/>
            <person name="Cook A."/>
            <person name="Cooke P."/>
            <person name="Corum B."/>
            <person name="Cuomo C."/>
            <person name="David R."/>
            <person name="Dawoe T."/>
            <person name="Degray S."/>
            <person name="Dodge S."/>
            <person name="Dooley K."/>
            <person name="Dorje P."/>
            <person name="Dorjee K."/>
            <person name="Dorris L."/>
            <person name="Duffey N."/>
            <person name="Dupes A."/>
            <person name="Elkins T."/>
            <person name="Engels R."/>
            <person name="Erickson J."/>
            <person name="Farina A."/>
            <person name="Faro S."/>
            <person name="Ferreira P."/>
            <person name="Fischer H."/>
            <person name="Fitzgerald M."/>
            <person name="Foley K."/>
            <person name="Gage D."/>
            <person name="Galagan J."/>
            <person name="Gearin G."/>
            <person name="Gnerre S."/>
            <person name="Gnirke A."/>
            <person name="Goyette A."/>
            <person name="Graham J."/>
            <person name="Grandbois E."/>
            <person name="Gyaltsen K."/>
            <person name="Hafez N."/>
            <person name="Hagopian D."/>
            <person name="Hagos B."/>
            <person name="Hall J."/>
            <person name="Hatcher B."/>
            <person name="Heller A."/>
            <person name="Higgins H."/>
            <person name="Honan T."/>
            <person name="Horn A."/>
            <person name="Houde N."/>
            <person name="Hughes L."/>
            <person name="Hulme W."/>
            <person name="Husby E."/>
            <person name="Iliev I."/>
            <person name="Jaffe D."/>
            <person name="Jones C."/>
            <person name="Kamal M."/>
            <person name="Kamat A."/>
            <person name="Kamvysselis M."/>
            <person name="Karlsson E."/>
            <person name="Kells C."/>
            <person name="Kieu A."/>
            <person name="Kisner P."/>
            <person name="Kodira C."/>
            <person name="Kulbokas E."/>
            <person name="Labutti K."/>
            <person name="Lama D."/>
            <person name="Landers T."/>
            <person name="Leger J."/>
            <person name="Levine S."/>
            <person name="Lewis D."/>
            <person name="Lewis T."/>
            <person name="Lindblad-toh K."/>
            <person name="Liu X."/>
            <person name="Lokyitsang T."/>
            <person name="Lokyitsang Y."/>
            <person name="Lucien O."/>
            <person name="Lui A."/>
            <person name="Ma L.J."/>
            <person name="Mabbitt R."/>
            <person name="Macdonald J."/>
            <person name="Maclean C."/>
            <person name="Major J."/>
            <person name="Manning J."/>
            <person name="Marabella R."/>
            <person name="Maru K."/>
            <person name="Matthews C."/>
            <person name="Mauceli E."/>
            <person name="Mccarthy M."/>
            <person name="Mcdonough S."/>
            <person name="Mcghee T."/>
            <person name="Meldrim J."/>
            <person name="Meneus L."/>
            <person name="Mesirov J."/>
            <person name="Mihalev A."/>
            <person name="Mihova T."/>
            <person name="Mikkelsen T."/>
            <person name="Mlenga V."/>
            <person name="Moru K."/>
            <person name="Mozes J."/>
            <person name="Mulrain L."/>
            <person name="Munson G."/>
            <person name="Naylor J."/>
            <person name="Newes C."/>
            <person name="Nguyen C."/>
            <person name="Nguyen N."/>
            <person name="Nguyen T."/>
            <person name="Nicol R."/>
            <person name="Nielsen C."/>
            <person name="Nizzari M."/>
            <person name="Norbu C."/>
            <person name="Norbu N."/>
            <person name="O'donnell P."/>
            <person name="Okoawo O."/>
            <person name="O'leary S."/>
            <person name="Omotosho B."/>
            <person name="O'neill K."/>
            <person name="Osman S."/>
            <person name="Parker S."/>
            <person name="Perrin D."/>
            <person name="Phunkhang P."/>
            <person name="Piqani B."/>
            <person name="Purcell S."/>
            <person name="Rachupka T."/>
            <person name="Ramasamy U."/>
            <person name="Rameau R."/>
            <person name="Ray V."/>
            <person name="Raymond C."/>
            <person name="Retta R."/>
            <person name="Richardson S."/>
            <person name="Rise C."/>
            <person name="Rodriguez J."/>
            <person name="Rogers J."/>
            <person name="Rogov P."/>
            <person name="Rutman M."/>
            <person name="Schupbach R."/>
            <person name="Seaman C."/>
            <person name="Settipalli S."/>
            <person name="Sharpe T."/>
            <person name="Sheridan J."/>
            <person name="Sherpa N."/>
            <person name="Shi J."/>
            <person name="Smirnov S."/>
            <person name="Smith C."/>
            <person name="Sougnez C."/>
            <person name="Spencer B."/>
            <person name="Stalker J."/>
            <person name="Stange-thomann N."/>
            <person name="Stavropoulos S."/>
            <person name="Stetson K."/>
            <person name="Stone C."/>
            <person name="Stone S."/>
            <person name="Stubbs M."/>
            <person name="Talamas J."/>
            <person name="Tchuinga P."/>
            <person name="Tenzing P."/>
            <person name="Tesfaye S."/>
            <person name="Theodore J."/>
            <person name="Thoulutsang Y."/>
            <person name="Topham K."/>
            <person name="Towey S."/>
            <person name="Tsamla T."/>
            <person name="Tsomo N."/>
            <person name="Vallee D."/>
            <person name="Vassiliev H."/>
            <person name="Venkataraman V."/>
            <person name="Vinson J."/>
            <person name="Vo A."/>
            <person name="Wade C."/>
            <person name="Wang S."/>
            <person name="Wangchuk T."/>
            <person name="Wangdi T."/>
            <person name="Whittaker C."/>
            <person name="Wilkinson J."/>
            <person name="Wu Y."/>
            <person name="Wyman D."/>
            <person name="Yadav S."/>
            <person name="Yang S."/>
            <person name="Yang X."/>
            <person name="Yeager S."/>
            <person name="Yee E."/>
            <person name="Young G."/>
            <person name="Zainoun J."/>
            <person name="Zembeck L."/>
            <person name="Zimmer A."/>
            <person name="Zody M."/>
            <person name="Lander E."/>
        </authorList>
    </citation>
    <scope>NUCLEOTIDE SEQUENCE [LARGE SCALE GENOMIC DNA]</scope>
</reference>
<dbReference type="InParanoid" id="H2Z303"/>
<dbReference type="Ensembl" id="ENSCSAVT00000012104.1">
    <property type="protein sequence ID" value="ENSCSAVP00000011965.1"/>
    <property type="gene ID" value="ENSCSAVG00000007033.1"/>
</dbReference>
<dbReference type="InterPro" id="IPR035963">
    <property type="entry name" value="FERM_2"/>
</dbReference>
<feature type="signal peptide" evidence="1">
    <location>
        <begin position="1"/>
        <end position="18"/>
    </location>
</feature>
<dbReference type="STRING" id="51511.ENSCSAVP00000011965"/>
<dbReference type="PROSITE" id="PS50057">
    <property type="entry name" value="FERM_3"/>
    <property type="match status" value="1"/>
</dbReference>
<dbReference type="AlphaFoldDB" id="H2Z303"/>
<dbReference type="InterPro" id="IPR019748">
    <property type="entry name" value="FERM_central"/>
</dbReference>
<dbReference type="SUPFAM" id="SSF47031">
    <property type="entry name" value="Second domain of FERM"/>
    <property type="match status" value="1"/>
</dbReference>
<protein>
    <recommendedName>
        <fullName evidence="2">FERM domain-containing protein</fullName>
    </recommendedName>
</protein>
<evidence type="ECO:0000259" key="2">
    <source>
        <dbReference type="PROSITE" id="PS50057"/>
    </source>
</evidence>
<evidence type="ECO:0000256" key="1">
    <source>
        <dbReference type="SAM" id="SignalP"/>
    </source>
</evidence>
<dbReference type="HOGENOM" id="CLU_1204438_0_0_1"/>
<keyword evidence="4" id="KW-1185">Reference proteome</keyword>
<keyword evidence="1" id="KW-0732">Signal</keyword>
<proteinExistence type="predicted"/>
<name>H2Z303_CIOSA</name>
<organism evidence="3 4">
    <name type="scientific">Ciona savignyi</name>
    <name type="common">Pacific transparent sea squirt</name>
    <dbReference type="NCBI Taxonomy" id="51511"/>
    <lineage>
        <taxon>Eukaryota</taxon>
        <taxon>Metazoa</taxon>
        <taxon>Chordata</taxon>
        <taxon>Tunicata</taxon>
        <taxon>Ascidiacea</taxon>
        <taxon>Phlebobranchia</taxon>
        <taxon>Cionidae</taxon>
        <taxon>Ciona</taxon>
    </lineage>
</organism>
<feature type="domain" description="FERM" evidence="2">
    <location>
        <begin position="1"/>
        <end position="230"/>
    </location>
</feature>
<sequence>MNYRKTGFFIMIQRVVWACPITYENSMLTTFFFNQVLDDYLGGKFSYGEDTSRRFSKFHIDEIVKLAAFLFVGHGNNHFPSQNDMETIIPRPALQHFKASVWCDKVCAHMKTTHSSNTPQAQCEFLSKIRKKKLFGSSFFHVDVKLGNRAQQPAIVAINASSFYLIDPDDDRIFMEQNVSRIMSIEAMDNERNTCHVKISSATGDPKIVTIKSKKAQLIEGIVEHHLRCR</sequence>
<dbReference type="eggNOG" id="KOG4229">
    <property type="taxonomic scope" value="Eukaryota"/>
</dbReference>
<dbReference type="InterPro" id="IPR000299">
    <property type="entry name" value="FERM_domain"/>
</dbReference>